<name>A0A8H7PIY5_MORIS</name>
<dbReference type="EMBL" id="JAEPQZ010000012">
    <property type="protein sequence ID" value="KAG2174929.1"/>
    <property type="molecule type" value="Genomic_DNA"/>
</dbReference>
<sequence length="113" mass="11953">MQLRCARPSISCLTSTSTTATTSAAAAASTTGNTTSMAMADGPDMSTMMATMMSGSAVVMMMVLLVTYDTKLSLAVIHSPLLYKIVLVILTRNDIAAPTTKKYWSGKFVMMLA</sequence>
<keyword evidence="1" id="KW-0472">Membrane</keyword>
<feature type="transmembrane region" description="Helical" evidence="1">
    <location>
        <begin position="50"/>
        <end position="68"/>
    </location>
</feature>
<keyword evidence="1" id="KW-0812">Transmembrane</keyword>
<evidence type="ECO:0000313" key="2">
    <source>
        <dbReference type="EMBL" id="KAG2174929.1"/>
    </source>
</evidence>
<keyword evidence="3" id="KW-1185">Reference proteome</keyword>
<protein>
    <submittedName>
        <fullName evidence="2">Uncharacterized protein</fullName>
    </submittedName>
</protein>
<organism evidence="2 3">
    <name type="scientific">Mortierella isabellina</name>
    <name type="common">Filamentous fungus</name>
    <name type="synonym">Umbelopsis isabellina</name>
    <dbReference type="NCBI Taxonomy" id="91625"/>
    <lineage>
        <taxon>Eukaryota</taxon>
        <taxon>Fungi</taxon>
        <taxon>Fungi incertae sedis</taxon>
        <taxon>Mucoromycota</taxon>
        <taxon>Mucoromycotina</taxon>
        <taxon>Umbelopsidomycetes</taxon>
        <taxon>Umbelopsidales</taxon>
        <taxon>Umbelopsidaceae</taxon>
        <taxon>Umbelopsis</taxon>
    </lineage>
</organism>
<accession>A0A8H7PIY5</accession>
<keyword evidence="1" id="KW-1133">Transmembrane helix</keyword>
<evidence type="ECO:0000313" key="3">
    <source>
        <dbReference type="Proteomes" id="UP000654370"/>
    </source>
</evidence>
<proteinExistence type="predicted"/>
<dbReference type="AlphaFoldDB" id="A0A8H7PIY5"/>
<comment type="caution">
    <text evidence="2">The sequence shown here is derived from an EMBL/GenBank/DDBJ whole genome shotgun (WGS) entry which is preliminary data.</text>
</comment>
<reference evidence="2" key="1">
    <citation type="submission" date="2020-12" db="EMBL/GenBank/DDBJ databases">
        <title>Metabolic potential, ecology and presence of endohyphal bacteria is reflected in genomic diversity of Mucoromycotina.</title>
        <authorList>
            <person name="Muszewska A."/>
            <person name="Okrasinska A."/>
            <person name="Steczkiewicz K."/>
            <person name="Drgas O."/>
            <person name="Orlowska M."/>
            <person name="Perlinska-Lenart U."/>
            <person name="Aleksandrzak-Piekarczyk T."/>
            <person name="Szatraj K."/>
            <person name="Zielenkiewicz U."/>
            <person name="Pilsyk S."/>
            <person name="Malc E."/>
            <person name="Mieczkowski P."/>
            <person name="Kruszewska J.S."/>
            <person name="Biernat P."/>
            <person name="Pawlowska J."/>
        </authorList>
    </citation>
    <scope>NUCLEOTIDE SEQUENCE</scope>
    <source>
        <strain evidence="2">WA0000067209</strain>
    </source>
</reference>
<evidence type="ECO:0000256" key="1">
    <source>
        <dbReference type="SAM" id="Phobius"/>
    </source>
</evidence>
<dbReference type="Proteomes" id="UP000654370">
    <property type="component" value="Unassembled WGS sequence"/>
</dbReference>
<gene>
    <name evidence="2" type="ORF">INT43_005991</name>
</gene>